<comment type="caution">
    <text evidence="2">The sequence shown here is derived from an EMBL/GenBank/DDBJ whole genome shotgun (WGS) entry which is preliminary data.</text>
</comment>
<dbReference type="Proteomes" id="UP000825935">
    <property type="component" value="Chromosome 7"/>
</dbReference>
<reference evidence="2" key="1">
    <citation type="submission" date="2021-08" db="EMBL/GenBank/DDBJ databases">
        <title>WGS assembly of Ceratopteris richardii.</title>
        <authorList>
            <person name="Marchant D.B."/>
            <person name="Chen G."/>
            <person name="Jenkins J."/>
            <person name="Shu S."/>
            <person name="Leebens-Mack J."/>
            <person name="Grimwood J."/>
            <person name="Schmutz J."/>
            <person name="Soltis P."/>
            <person name="Soltis D."/>
            <person name="Chen Z.-H."/>
        </authorList>
    </citation>
    <scope>NUCLEOTIDE SEQUENCE</scope>
    <source>
        <strain evidence="2">Whitten #5841</strain>
        <tissue evidence="2">Leaf</tissue>
    </source>
</reference>
<evidence type="ECO:0000313" key="2">
    <source>
        <dbReference type="EMBL" id="KAH7432911.1"/>
    </source>
</evidence>
<dbReference type="OrthoDB" id="10258914at2759"/>
<dbReference type="Pfam" id="PF17749">
    <property type="entry name" value="MIP-T3_C"/>
    <property type="match status" value="1"/>
</dbReference>
<dbReference type="AlphaFoldDB" id="A0A8T2U9J9"/>
<gene>
    <name evidence="2" type="ORF">KP509_07G045600</name>
</gene>
<dbReference type="GO" id="GO:0060271">
    <property type="term" value="P:cilium assembly"/>
    <property type="evidence" value="ECO:0007669"/>
    <property type="project" value="TreeGrafter"/>
</dbReference>
<evidence type="ECO:0000259" key="1">
    <source>
        <dbReference type="Pfam" id="PF17749"/>
    </source>
</evidence>
<feature type="domain" description="TRAF3-interacting protein 1 C-terminal" evidence="1">
    <location>
        <begin position="16"/>
        <end position="107"/>
    </location>
</feature>
<dbReference type="InterPro" id="IPR041476">
    <property type="entry name" value="TRAF3IP1_C"/>
</dbReference>
<keyword evidence="3" id="KW-1185">Reference proteome</keyword>
<dbReference type="GO" id="GO:0005930">
    <property type="term" value="C:axoneme"/>
    <property type="evidence" value="ECO:0007669"/>
    <property type="project" value="TreeGrafter"/>
</dbReference>
<dbReference type="GO" id="GO:0036064">
    <property type="term" value="C:ciliary basal body"/>
    <property type="evidence" value="ECO:0007669"/>
    <property type="project" value="TreeGrafter"/>
</dbReference>
<dbReference type="EMBL" id="CM035412">
    <property type="protein sequence ID" value="KAH7432911.1"/>
    <property type="molecule type" value="Genomic_DNA"/>
</dbReference>
<dbReference type="PANTHER" id="PTHR31363:SF0">
    <property type="entry name" value="TRAF3-INTERACTING PROTEIN 1"/>
    <property type="match status" value="1"/>
</dbReference>
<protein>
    <recommendedName>
        <fullName evidence="1">TRAF3-interacting protein 1 C-terminal domain-containing protein</fullName>
    </recommendedName>
</protein>
<dbReference type="GO" id="GO:0030992">
    <property type="term" value="C:intraciliary transport particle B"/>
    <property type="evidence" value="ECO:0007669"/>
    <property type="project" value="TreeGrafter"/>
</dbReference>
<name>A0A8T2U9J9_CERRI</name>
<sequence>MEANEASLALARLDINDENEIDTLRDAVQFLCQVANPLGKAVDFLKEDAEIMNKEYQFWLKDQKMHQDKLEDERRITEELLQDEVGELIELKEKIEYQQRRIFSIKGEGLLSRT</sequence>
<proteinExistence type="predicted"/>
<dbReference type="InterPro" id="IPR018799">
    <property type="entry name" value="TRAF3IP1"/>
</dbReference>
<dbReference type="PANTHER" id="PTHR31363">
    <property type="entry name" value="TRAF3-INTERACTING PROTEIN 1"/>
    <property type="match status" value="1"/>
</dbReference>
<dbReference type="GO" id="GO:0042073">
    <property type="term" value="P:intraciliary transport"/>
    <property type="evidence" value="ECO:0007669"/>
    <property type="project" value="TreeGrafter"/>
</dbReference>
<organism evidence="2 3">
    <name type="scientific">Ceratopteris richardii</name>
    <name type="common">Triangle waterfern</name>
    <dbReference type="NCBI Taxonomy" id="49495"/>
    <lineage>
        <taxon>Eukaryota</taxon>
        <taxon>Viridiplantae</taxon>
        <taxon>Streptophyta</taxon>
        <taxon>Embryophyta</taxon>
        <taxon>Tracheophyta</taxon>
        <taxon>Polypodiopsida</taxon>
        <taxon>Polypodiidae</taxon>
        <taxon>Polypodiales</taxon>
        <taxon>Pteridineae</taxon>
        <taxon>Pteridaceae</taxon>
        <taxon>Parkerioideae</taxon>
        <taxon>Ceratopteris</taxon>
    </lineage>
</organism>
<evidence type="ECO:0000313" key="3">
    <source>
        <dbReference type="Proteomes" id="UP000825935"/>
    </source>
</evidence>
<dbReference type="GO" id="GO:0070507">
    <property type="term" value="P:regulation of microtubule cytoskeleton organization"/>
    <property type="evidence" value="ECO:0007669"/>
    <property type="project" value="TreeGrafter"/>
</dbReference>
<accession>A0A8T2U9J9</accession>
<dbReference type="GO" id="GO:0008017">
    <property type="term" value="F:microtubule binding"/>
    <property type="evidence" value="ECO:0007669"/>
    <property type="project" value="InterPro"/>
</dbReference>